<feature type="region of interest" description="Disordered" evidence="5">
    <location>
        <begin position="132"/>
        <end position="177"/>
    </location>
</feature>
<sequence length="201" mass="22237">MAKGAKNEVPGPSSAANRDIIQRLNFLYQASVYLNSADTSSDVPQTHNETDTRPKNKKARLNDISRSYIDTMKVVGTRTTVKMDPSVKRTLCKGCNTVLVPGSTASVRTKKSLSHRHAVTYTCLTCKHSRRIPAPSYSKPEQTTPSPPSTSVTETDSQKTKRHKKRVSRPPPLFARTGHVVYRGNERINEEPSQGNGIYIA</sequence>
<feature type="region of interest" description="Disordered" evidence="5">
    <location>
        <begin position="38"/>
        <end position="57"/>
    </location>
</feature>
<name>A0ABR1KBT7_9AGAR</name>
<evidence type="ECO:0000256" key="1">
    <source>
        <dbReference type="ARBA" id="ARBA00022694"/>
    </source>
</evidence>
<evidence type="ECO:0000256" key="4">
    <source>
        <dbReference type="ARBA" id="ARBA00038402"/>
    </source>
</evidence>
<evidence type="ECO:0000313" key="7">
    <source>
        <dbReference type="Proteomes" id="UP001498398"/>
    </source>
</evidence>
<proteinExistence type="inferred from homology"/>
<accession>A0ABR1KBT7</accession>
<keyword evidence="1" id="KW-0819">tRNA processing</keyword>
<reference evidence="6 7" key="1">
    <citation type="submission" date="2024-01" db="EMBL/GenBank/DDBJ databases">
        <title>A draft genome for the cacao thread blight pathogen Marasmiellus scandens.</title>
        <authorList>
            <person name="Baruah I.K."/>
            <person name="Leung J."/>
            <person name="Bukari Y."/>
            <person name="Amoako-Attah I."/>
            <person name="Meinhardt L.W."/>
            <person name="Bailey B.A."/>
            <person name="Cohen S.P."/>
        </authorList>
    </citation>
    <scope>NUCLEOTIDE SEQUENCE [LARGE SCALE GENOMIC DNA]</scope>
    <source>
        <strain evidence="6 7">GH-19</strain>
    </source>
</reference>
<protein>
    <recommendedName>
        <fullName evidence="8">Rpr2-domain-containing protein</fullName>
    </recommendedName>
</protein>
<keyword evidence="3" id="KW-0862">Zinc</keyword>
<evidence type="ECO:0008006" key="8">
    <source>
        <dbReference type="Google" id="ProtNLM"/>
    </source>
</evidence>
<evidence type="ECO:0000256" key="5">
    <source>
        <dbReference type="SAM" id="MobiDB-lite"/>
    </source>
</evidence>
<dbReference type="Pfam" id="PF04032">
    <property type="entry name" value="Rpr2"/>
    <property type="match status" value="1"/>
</dbReference>
<comment type="similarity">
    <text evidence="4">Belongs to the eukaryotic/archaeal RNase P protein component 4 family.</text>
</comment>
<dbReference type="PANTHER" id="PTHR14742">
    <property type="entry name" value="RIBONUCLEASE P SUBUNIT P21"/>
    <property type="match status" value="1"/>
</dbReference>
<evidence type="ECO:0000313" key="6">
    <source>
        <dbReference type="EMBL" id="KAK7473103.1"/>
    </source>
</evidence>
<feature type="compositionally biased region" description="Low complexity" evidence="5">
    <location>
        <begin position="138"/>
        <end position="155"/>
    </location>
</feature>
<keyword evidence="2" id="KW-0479">Metal-binding</keyword>
<dbReference type="Gene3D" id="6.20.50.20">
    <property type="match status" value="1"/>
</dbReference>
<organism evidence="6 7">
    <name type="scientific">Marasmiellus scandens</name>
    <dbReference type="NCBI Taxonomy" id="2682957"/>
    <lineage>
        <taxon>Eukaryota</taxon>
        <taxon>Fungi</taxon>
        <taxon>Dikarya</taxon>
        <taxon>Basidiomycota</taxon>
        <taxon>Agaricomycotina</taxon>
        <taxon>Agaricomycetes</taxon>
        <taxon>Agaricomycetidae</taxon>
        <taxon>Agaricales</taxon>
        <taxon>Marasmiineae</taxon>
        <taxon>Omphalotaceae</taxon>
        <taxon>Marasmiellus</taxon>
    </lineage>
</organism>
<comment type="caution">
    <text evidence="6">The sequence shown here is derived from an EMBL/GenBank/DDBJ whole genome shotgun (WGS) entry which is preliminary data.</text>
</comment>
<keyword evidence="7" id="KW-1185">Reference proteome</keyword>
<evidence type="ECO:0000256" key="2">
    <source>
        <dbReference type="ARBA" id="ARBA00022723"/>
    </source>
</evidence>
<dbReference type="EMBL" id="JBANRG010000001">
    <property type="protein sequence ID" value="KAK7473103.1"/>
    <property type="molecule type" value="Genomic_DNA"/>
</dbReference>
<gene>
    <name evidence="6" type="ORF">VKT23_001204</name>
</gene>
<dbReference type="InterPro" id="IPR007175">
    <property type="entry name" value="Rpr2/Snm1/Rpp21"/>
</dbReference>
<feature type="compositionally biased region" description="Polar residues" evidence="5">
    <location>
        <begin position="38"/>
        <end position="47"/>
    </location>
</feature>
<dbReference type="PANTHER" id="PTHR14742:SF0">
    <property type="entry name" value="RIBONUCLEASE P PROTEIN SUBUNIT P21"/>
    <property type="match status" value="1"/>
</dbReference>
<dbReference type="Proteomes" id="UP001498398">
    <property type="component" value="Unassembled WGS sequence"/>
</dbReference>
<evidence type="ECO:0000256" key="3">
    <source>
        <dbReference type="ARBA" id="ARBA00022833"/>
    </source>
</evidence>